<comment type="caution">
    <text evidence="1">The sequence shown here is derived from an EMBL/GenBank/DDBJ whole genome shotgun (WGS) entry which is preliminary data.</text>
</comment>
<dbReference type="EMBL" id="CAXDID020000004">
    <property type="protein sequence ID" value="CAL5973563.1"/>
    <property type="molecule type" value="Genomic_DNA"/>
</dbReference>
<evidence type="ECO:0000313" key="2">
    <source>
        <dbReference type="EMBL" id="CAL5973563.1"/>
    </source>
</evidence>
<name>A0AA86P6T6_9EUKA</name>
<dbReference type="EMBL" id="CATOUU010000531">
    <property type="protein sequence ID" value="CAI9933247.1"/>
    <property type="molecule type" value="Genomic_DNA"/>
</dbReference>
<accession>A0AA86P6T6</accession>
<dbReference type="AlphaFoldDB" id="A0AA86P6T6"/>
<organism evidence="1">
    <name type="scientific">Hexamita inflata</name>
    <dbReference type="NCBI Taxonomy" id="28002"/>
    <lineage>
        <taxon>Eukaryota</taxon>
        <taxon>Metamonada</taxon>
        <taxon>Diplomonadida</taxon>
        <taxon>Hexamitidae</taxon>
        <taxon>Hexamitinae</taxon>
        <taxon>Hexamita</taxon>
    </lineage>
</organism>
<reference evidence="1" key="1">
    <citation type="submission" date="2023-06" db="EMBL/GenBank/DDBJ databases">
        <authorList>
            <person name="Kurt Z."/>
        </authorList>
    </citation>
    <scope>NUCLEOTIDE SEQUENCE</scope>
</reference>
<sequence length="598" mass="68709">MNHMDELSATTLKMRIMERQIPIMNPFYQFSQTVSNDTRALMQTIPIILNTYPQISFNDIASVKLITIPKAINISAGLFVERFYEYYQLQIIQKDLTIHVGLSSTAITTKSRYAYMNVSYCTQPQLQIITVVPLNLTQLRSISKNIFKRSSNNCAVYDGSICLIKAEVDLYRLAKQKIIYKPSQDHIYLCHQPFTNKKFQLRTDTDDLIQYLSSIPEFGNISQLKIDHDLFKNSVLNANTQLWTTIVMKYYSVLPTNHNQFLNQDSCVMVIQNDQFVKSSVFSSLKEQQTSSPLLLHILYQKYPEISHFAKYVQGLEYLLDNPKIQGVYLGHSWISGEEINIANLLEQKTFVENEIGTNNDQKIVNRVCTEIARLYGTQYFVFSTNPDNNEIVKSEQLKSNIDGTNQKFRLSIINGQTFLTKPLISRNKSVLGIPRVSGYLTLQLDINNLFGDLKGKTGEILVMDATGSVLYSEENSDQYVFGIKQLLIQYNYLIETQTNTTVQSMHISCTKNHDFWDTAFQRSINNDFIVAVNMNKSRFNDILTEKDYNDSAVYERSVVFNAISEFFQGGYISYHQNDAMYGSGHIILLQYILFLQA</sequence>
<evidence type="ECO:0000313" key="1">
    <source>
        <dbReference type="EMBL" id="CAI9933247.1"/>
    </source>
</evidence>
<protein>
    <submittedName>
        <fullName evidence="1">Uncharacterized protein</fullName>
    </submittedName>
</protein>
<evidence type="ECO:0000313" key="3">
    <source>
        <dbReference type="Proteomes" id="UP001642409"/>
    </source>
</evidence>
<proteinExistence type="predicted"/>
<reference evidence="2 3" key="2">
    <citation type="submission" date="2024-07" db="EMBL/GenBank/DDBJ databases">
        <authorList>
            <person name="Akdeniz Z."/>
        </authorList>
    </citation>
    <scope>NUCLEOTIDE SEQUENCE [LARGE SCALE GENOMIC DNA]</scope>
</reference>
<keyword evidence="3" id="KW-1185">Reference proteome</keyword>
<dbReference type="Proteomes" id="UP001642409">
    <property type="component" value="Unassembled WGS sequence"/>
</dbReference>
<gene>
    <name evidence="1" type="ORF">HINF_LOCUS20892</name>
    <name evidence="2" type="ORF">HINF_LOCUS2438</name>
</gene>